<dbReference type="Pfam" id="PF05977">
    <property type="entry name" value="MFS_3"/>
    <property type="match status" value="1"/>
</dbReference>
<dbReference type="CDD" id="cd06173">
    <property type="entry name" value="MFS_MefA_like"/>
    <property type="match status" value="1"/>
</dbReference>
<feature type="transmembrane region" description="Helical" evidence="7">
    <location>
        <begin position="56"/>
        <end position="74"/>
    </location>
</feature>
<dbReference type="GO" id="GO:0005886">
    <property type="term" value="C:plasma membrane"/>
    <property type="evidence" value="ECO:0007669"/>
    <property type="project" value="UniProtKB-SubCell"/>
</dbReference>
<feature type="transmembrane region" description="Helical" evidence="7">
    <location>
        <begin position="292"/>
        <end position="311"/>
    </location>
</feature>
<feature type="domain" description="Major facilitator superfamily (MFS) profile" evidence="8">
    <location>
        <begin position="172"/>
        <end position="415"/>
    </location>
</feature>
<dbReference type="STRING" id="112413.SAMN05421854_10614"/>
<dbReference type="InterPro" id="IPR010290">
    <property type="entry name" value="TM_effector"/>
</dbReference>
<comment type="subcellular location">
    <subcellularLocation>
        <location evidence="1">Cell membrane</location>
        <topology evidence="1">Multi-pass membrane protein</topology>
    </subcellularLocation>
</comment>
<dbReference type="PANTHER" id="PTHR23513:SF6">
    <property type="entry name" value="MAJOR FACILITATOR SUPERFAMILY ASSOCIATED DOMAIN-CONTAINING PROTEIN"/>
    <property type="match status" value="1"/>
</dbReference>
<evidence type="ECO:0000256" key="6">
    <source>
        <dbReference type="ARBA" id="ARBA00023136"/>
    </source>
</evidence>
<evidence type="ECO:0000256" key="3">
    <source>
        <dbReference type="ARBA" id="ARBA00022475"/>
    </source>
</evidence>
<feature type="transmembrane region" description="Helical" evidence="7">
    <location>
        <begin position="94"/>
        <end position="114"/>
    </location>
</feature>
<gene>
    <name evidence="9" type="ORF">SAMN05421854_10614</name>
</gene>
<evidence type="ECO:0000259" key="8">
    <source>
        <dbReference type="PROSITE" id="PS50850"/>
    </source>
</evidence>
<evidence type="ECO:0000313" key="9">
    <source>
        <dbReference type="EMBL" id="SFP59877.1"/>
    </source>
</evidence>
<name>A0A1I5RNC4_9PSEU</name>
<keyword evidence="5 7" id="KW-1133">Transmembrane helix</keyword>
<organism evidence="9 10">
    <name type="scientific">Amycolatopsis rubida</name>
    <dbReference type="NCBI Taxonomy" id="112413"/>
    <lineage>
        <taxon>Bacteria</taxon>
        <taxon>Bacillati</taxon>
        <taxon>Actinomycetota</taxon>
        <taxon>Actinomycetes</taxon>
        <taxon>Pseudonocardiales</taxon>
        <taxon>Pseudonocardiaceae</taxon>
        <taxon>Amycolatopsis</taxon>
    </lineage>
</organism>
<dbReference type="Gene3D" id="1.20.1250.20">
    <property type="entry name" value="MFS general substrate transporter like domains"/>
    <property type="match status" value="1"/>
</dbReference>
<feature type="transmembrane region" description="Helical" evidence="7">
    <location>
        <begin position="317"/>
        <end position="339"/>
    </location>
</feature>
<keyword evidence="2" id="KW-0813">Transport</keyword>
<protein>
    <submittedName>
        <fullName evidence="9">Transmembrane secretion effector</fullName>
    </submittedName>
</protein>
<dbReference type="InterPro" id="IPR036259">
    <property type="entry name" value="MFS_trans_sf"/>
</dbReference>
<accession>A0A1I5RNC4</accession>
<dbReference type="PANTHER" id="PTHR23513">
    <property type="entry name" value="INTEGRAL MEMBRANE EFFLUX PROTEIN-RELATED"/>
    <property type="match status" value="1"/>
</dbReference>
<dbReference type="AlphaFoldDB" id="A0A1I5RNC4"/>
<proteinExistence type="predicted"/>
<keyword evidence="4 7" id="KW-0812">Transmembrane</keyword>
<dbReference type="EMBL" id="FOWC01000006">
    <property type="protein sequence ID" value="SFP59877.1"/>
    <property type="molecule type" value="Genomic_DNA"/>
</dbReference>
<feature type="transmembrane region" description="Helical" evidence="7">
    <location>
        <begin position="360"/>
        <end position="382"/>
    </location>
</feature>
<dbReference type="GO" id="GO:0022857">
    <property type="term" value="F:transmembrane transporter activity"/>
    <property type="evidence" value="ECO:0007669"/>
    <property type="project" value="InterPro"/>
</dbReference>
<sequence>MFDPGKLRTMKQRDLKTKLPAAYWRLWWASAVDNVGDGIFSAAVPLLTVALTRDPVLVSVVSAATYLPWLLLSLPAGALVDRRDRVGLLWRSQALQAAIVAVAAVLIGLGRIGIAGLAVTGFGLSACEVVFATASLAVVPDLVSEAQLHRANGSQYAIASAGQLFVGPPIGSLLFAGAAALPFGVDAVSFAGSAALLAALPRRPVPRGVRPPVRVAVAEGVRWLGRHRLLRTLAGLLAVNTFCYQLGNVTVVLLATQTLHVSERGYGVLLAGAAAGSVLGGTVNARVVAKIGALPALLTALIANVVIFVLIGASPNAVVLGALLGVNGFATTLWSVVTVSLRQQAVPTDLRGRVHSVYRMLGWGLMPLGSLAGGLIADVLGIRAAYPVAGAVRGIALVAALPVLLSAMRAGKPAR</sequence>
<evidence type="ECO:0000256" key="4">
    <source>
        <dbReference type="ARBA" id="ARBA00022692"/>
    </source>
</evidence>
<evidence type="ECO:0000256" key="5">
    <source>
        <dbReference type="ARBA" id="ARBA00022989"/>
    </source>
</evidence>
<dbReference type="InterPro" id="IPR020846">
    <property type="entry name" value="MFS_dom"/>
</dbReference>
<dbReference type="OrthoDB" id="145388at2"/>
<evidence type="ECO:0000313" key="10">
    <source>
        <dbReference type="Proteomes" id="UP000199137"/>
    </source>
</evidence>
<feature type="transmembrane region" description="Helical" evidence="7">
    <location>
        <begin position="232"/>
        <end position="254"/>
    </location>
</feature>
<feature type="transmembrane region" description="Helical" evidence="7">
    <location>
        <begin position="173"/>
        <end position="200"/>
    </location>
</feature>
<evidence type="ECO:0000256" key="2">
    <source>
        <dbReference type="ARBA" id="ARBA00022448"/>
    </source>
</evidence>
<feature type="transmembrane region" description="Helical" evidence="7">
    <location>
        <begin position="266"/>
        <end position="285"/>
    </location>
</feature>
<dbReference type="Proteomes" id="UP000199137">
    <property type="component" value="Unassembled WGS sequence"/>
</dbReference>
<dbReference type="PROSITE" id="PS50850">
    <property type="entry name" value="MFS"/>
    <property type="match status" value="1"/>
</dbReference>
<keyword evidence="6 7" id="KW-0472">Membrane</keyword>
<evidence type="ECO:0000256" key="7">
    <source>
        <dbReference type="SAM" id="Phobius"/>
    </source>
</evidence>
<feature type="transmembrane region" description="Helical" evidence="7">
    <location>
        <begin position="388"/>
        <end position="408"/>
    </location>
</feature>
<evidence type="ECO:0000256" key="1">
    <source>
        <dbReference type="ARBA" id="ARBA00004651"/>
    </source>
</evidence>
<reference evidence="10" key="1">
    <citation type="submission" date="2016-10" db="EMBL/GenBank/DDBJ databases">
        <authorList>
            <person name="Varghese N."/>
            <person name="Submissions S."/>
        </authorList>
    </citation>
    <scope>NUCLEOTIDE SEQUENCE [LARGE SCALE GENOMIC DNA]</scope>
    <source>
        <strain evidence="10">DSM 44637</strain>
    </source>
</reference>
<dbReference type="SUPFAM" id="SSF103473">
    <property type="entry name" value="MFS general substrate transporter"/>
    <property type="match status" value="1"/>
</dbReference>
<keyword evidence="3" id="KW-1003">Cell membrane</keyword>